<sequence length="197" mass="21828">MTAVDAEQAMTIVGTIGGFAISLSLVPQVYLTYKTKCADDISYTYQFIYIFGASLVNAYAIYFQLYAVYIPCLLELCMIIILTIMKFMYPPRQDLIDCSKHSIMISHASKGSSTSISLQIIQRMIANGELTVGGDEVHGDGSKEFEKHMLRKSITLIKQMAIKGHHGIEAPTEKDQQTDLDATERAGNSADQKEEEA</sequence>
<evidence type="ECO:0000313" key="8">
    <source>
        <dbReference type="Proteomes" id="UP001295423"/>
    </source>
</evidence>
<reference evidence="7" key="1">
    <citation type="submission" date="2023-08" db="EMBL/GenBank/DDBJ databases">
        <authorList>
            <person name="Audoor S."/>
            <person name="Bilcke G."/>
        </authorList>
    </citation>
    <scope>NUCLEOTIDE SEQUENCE</scope>
</reference>
<proteinExistence type="predicted"/>
<comment type="subcellular location">
    <subcellularLocation>
        <location evidence="1">Membrane</location>
        <topology evidence="1">Multi-pass membrane protein</topology>
    </subcellularLocation>
</comment>
<keyword evidence="8" id="KW-1185">Reference proteome</keyword>
<dbReference type="EMBL" id="CAKOGP040001847">
    <property type="protein sequence ID" value="CAJ1953975.1"/>
    <property type="molecule type" value="Genomic_DNA"/>
</dbReference>
<dbReference type="Gene3D" id="1.20.1280.290">
    <property type="match status" value="1"/>
</dbReference>
<feature type="transmembrane region" description="Helical" evidence="6">
    <location>
        <begin position="12"/>
        <end position="31"/>
    </location>
</feature>
<evidence type="ECO:0000256" key="5">
    <source>
        <dbReference type="SAM" id="MobiDB-lite"/>
    </source>
</evidence>
<protein>
    <submittedName>
        <fullName evidence="7">Uncharacterized protein</fullName>
    </submittedName>
</protein>
<evidence type="ECO:0000313" key="7">
    <source>
        <dbReference type="EMBL" id="CAJ1953975.1"/>
    </source>
</evidence>
<accession>A0AAD2JII3</accession>
<dbReference type="GO" id="GO:0016020">
    <property type="term" value="C:membrane"/>
    <property type="evidence" value="ECO:0007669"/>
    <property type="project" value="UniProtKB-SubCell"/>
</dbReference>
<dbReference type="InterPro" id="IPR006603">
    <property type="entry name" value="PQ-loop_rpt"/>
</dbReference>
<keyword evidence="2 6" id="KW-0812">Transmembrane</keyword>
<evidence type="ECO:0000256" key="2">
    <source>
        <dbReference type="ARBA" id="ARBA00022692"/>
    </source>
</evidence>
<dbReference type="AlphaFoldDB" id="A0AAD2JII3"/>
<organism evidence="7 8">
    <name type="scientific">Cylindrotheca closterium</name>
    <dbReference type="NCBI Taxonomy" id="2856"/>
    <lineage>
        <taxon>Eukaryota</taxon>
        <taxon>Sar</taxon>
        <taxon>Stramenopiles</taxon>
        <taxon>Ochrophyta</taxon>
        <taxon>Bacillariophyta</taxon>
        <taxon>Bacillariophyceae</taxon>
        <taxon>Bacillariophycidae</taxon>
        <taxon>Bacillariales</taxon>
        <taxon>Bacillariaceae</taxon>
        <taxon>Cylindrotheca</taxon>
    </lineage>
</organism>
<keyword evidence="4 6" id="KW-0472">Membrane</keyword>
<evidence type="ECO:0000256" key="6">
    <source>
        <dbReference type="SAM" id="Phobius"/>
    </source>
</evidence>
<keyword evidence="3 6" id="KW-1133">Transmembrane helix</keyword>
<feature type="region of interest" description="Disordered" evidence="5">
    <location>
        <begin position="168"/>
        <end position="197"/>
    </location>
</feature>
<feature type="transmembrane region" description="Helical" evidence="6">
    <location>
        <begin position="68"/>
        <end position="89"/>
    </location>
</feature>
<name>A0AAD2JII3_9STRA</name>
<dbReference type="Pfam" id="PF04193">
    <property type="entry name" value="PQ-loop"/>
    <property type="match status" value="1"/>
</dbReference>
<evidence type="ECO:0000256" key="4">
    <source>
        <dbReference type="ARBA" id="ARBA00023136"/>
    </source>
</evidence>
<evidence type="ECO:0000256" key="1">
    <source>
        <dbReference type="ARBA" id="ARBA00004141"/>
    </source>
</evidence>
<evidence type="ECO:0000256" key="3">
    <source>
        <dbReference type="ARBA" id="ARBA00022989"/>
    </source>
</evidence>
<feature type="transmembrane region" description="Helical" evidence="6">
    <location>
        <begin position="43"/>
        <end position="62"/>
    </location>
</feature>
<feature type="compositionally biased region" description="Basic and acidic residues" evidence="5">
    <location>
        <begin position="168"/>
        <end position="177"/>
    </location>
</feature>
<comment type="caution">
    <text evidence="7">The sequence shown here is derived from an EMBL/GenBank/DDBJ whole genome shotgun (WGS) entry which is preliminary data.</text>
</comment>
<dbReference type="Proteomes" id="UP001295423">
    <property type="component" value="Unassembled WGS sequence"/>
</dbReference>
<gene>
    <name evidence="7" type="ORF">CYCCA115_LOCUS14573</name>
</gene>